<evidence type="ECO:0000313" key="2">
    <source>
        <dbReference type="Proteomes" id="UP000818029"/>
    </source>
</evidence>
<proteinExistence type="predicted"/>
<gene>
    <name evidence="3" type="primary">LOC121216915</name>
</gene>
<dbReference type="InterPro" id="IPR013103">
    <property type="entry name" value="RVT_2"/>
</dbReference>
<evidence type="ECO:0000259" key="1">
    <source>
        <dbReference type="Pfam" id="PF07727"/>
    </source>
</evidence>
<dbReference type="Pfam" id="PF07727">
    <property type="entry name" value="RVT_2"/>
    <property type="match status" value="1"/>
</dbReference>
<name>A0ABM3A0F1_GOSHI</name>
<organism evidence="2 3">
    <name type="scientific">Gossypium hirsutum</name>
    <name type="common">Upland cotton</name>
    <name type="synonym">Gossypium mexicanum</name>
    <dbReference type="NCBI Taxonomy" id="3635"/>
    <lineage>
        <taxon>Eukaryota</taxon>
        <taxon>Viridiplantae</taxon>
        <taxon>Streptophyta</taxon>
        <taxon>Embryophyta</taxon>
        <taxon>Tracheophyta</taxon>
        <taxon>Spermatophyta</taxon>
        <taxon>Magnoliopsida</taxon>
        <taxon>eudicotyledons</taxon>
        <taxon>Gunneridae</taxon>
        <taxon>Pentapetalae</taxon>
        <taxon>rosids</taxon>
        <taxon>malvids</taxon>
        <taxon>Malvales</taxon>
        <taxon>Malvaceae</taxon>
        <taxon>Malvoideae</taxon>
        <taxon>Gossypium</taxon>
    </lineage>
</organism>
<dbReference type="Proteomes" id="UP000818029">
    <property type="component" value="Chromosome D05"/>
</dbReference>
<keyword evidence="2" id="KW-1185">Reference proteome</keyword>
<feature type="domain" description="Reverse transcriptase Ty1/copia-type" evidence="1">
    <location>
        <begin position="127"/>
        <end position="199"/>
    </location>
</feature>
<evidence type="ECO:0000313" key="3">
    <source>
        <dbReference type="RefSeq" id="XP_040948348.1"/>
    </source>
</evidence>
<protein>
    <submittedName>
        <fullName evidence="3">Uncharacterized mitochondrial protein AtMg00820-like</fullName>
    </submittedName>
</protein>
<accession>A0ABM3A0F1</accession>
<dbReference type="GeneID" id="121216915"/>
<reference evidence="3" key="2">
    <citation type="submission" date="2025-08" db="UniProtKB">
        <authorList>
            <consortium name="RefSeq"/>
        </authorList>
    </citation>
    <scope>IDENTIFICATION</scope>
</reference>
<reference evidence="2" key="1">
    <citation type="journal article" date="2020" name="Nat. Genet.">
        <title>Genomic diversifications of five Gossypium allopolyploid species and their impact on cotton improvement.</title>
        <authorList>
            <person name="Chen Z.J."/>
            <person name="Sreedasyam A."/>
            <person name="Ando A."/>
            <person name="Song Q."/>
            <person name="De Santiago L.M."/>
            <person name="Hulse-Kemp A.M."/>
            <person name="Ding M."/>
            <person name="Ye W."/>
            <person name="Kirkbride R.C."/>
            <person name="Jenkins J."/>
            <person name="Plott C."/>
            <person name="Lovell J."/>
            <person name="Lin Y.M."/>
            <person name="Vaughn R."/>
            <person name="Liu B."/>
            <person name="Simpson S."/>
            <person name="Scheffler B.E."/>
            <person name="Wen L."/>
            <person name="Saski C.A."/>
            <person name="Grover C.E."/>
            <person name="Hu G."/>
            <person name="Conover J.L."/>
            <person name="Carlson J.W."/>
            <person name="Shu S."/>
            <person name="Boston L.B."/>
            <person name="Williams M."/>
            <person name="Peterson D.G."/>
            <person name="McGee K."/>
            <person name="Jones D.C."/>
            <person name="Wendel J.F."/>
            <person name="Stelly D.M."/>
            <person name="Grimwood J."/>
            <person name="Schmutz J."/>
        </authorList>
    </citation>
    <scope>NUCLEOTIDE SEQUENCE [LARGE SCALE GENOMIC DNA]</scope>
    <source>
        <strain evidence="2">cv. TM-1</strain>
    </source>
</reference>
<sequence length="202" mass="22466">MFSHFRTKQSGREKTQFLFSRVRTSSPQTTAHAASFDMCSPAASGQHTDSVNLARVLTLANQLAIFVREPVPVNIHPMQTRSKSGIHKPKVFSSLLTDQEPVSIFEAFQSPAWTTTAQAEYNDLISNNTWDLVPLPEGRRAVGCKWIFKVKKHADGSVARYKGRLVIKGYIQEAGIDFMETFNPVVKPTTIRVVLALAVSFA</sequence>
<dbReference type="RefSeq" id="XP_040948348.1">
    <property type="nucleotide sequence ID" value="XM_041092414.1"/>
</dbReference>